<feature type="domain" description="Inner membrane protein YgaP-like transmembrane" evidence="2">
    <location>
        <begin position="1"/>
        <end position="61"/>
    </location>
</feature>
<dbReference type="Pfam" id="PF11127">
    <property type="entry name" value="YgaP-like_TM"/>
    <property type="match status" value="1"/>
</dbReference>
<dbReference type="InterPro" id="IPR021309">
    <property type="entry name" value="YgaP-like_TM"/>
</dbReference>
<evidence type="ECO:0000259" key="2">
    <source>
        <dbReference type="Pfam" id="PF11127"/>
    </source>
</evidence>
<proteinExistence type="predicted"/>
<reference evidence="3 4" key="1">
    <citation type="journal article" date="2015" name="Nature">
        <title>rRNA introns, odd ribosomes, and small enigmatic genomes across a large radiation of phyla.</title>
        <authorList>
            <person name="Brown C.T."/>
            <person name="Hug L.A."/>
            <person name="Thomas B.C."/>
            <person name="Sharon I."/>
            <person name="Castelle C.J."/>
            <person name="Singh A."/>
            <person name="Wilkins M.J."/>
            <person name="Williams K.H."/>
            <person name="Banfield J.F."/>
        </authorList>
    </citation>
    <scope>NUCLEOTIDE SEQUENCE [LARGE SCALE GENOMIC DNA]</scope>
</reference>
<gene>
    <name evidence="3" type="ORF">UT84_C0017G0015</name>
</gene>
<name>A0A0G0UID2_9BACT</name>
<keyword evidence="1" id="KW-0472">Membrane</keyword>
<keyword evidence="1" id="KW-0812">Transmembrane</keyword>
<protein>
    <recommendedName>
        <fullName evidence="2">Inner membrane protein YgaP-like transmembrane domain-containing protein</fullName>
    </recommendedName>
</protein>
<feature type="transmembrane region" description="Helical" evidence="1">
    <location>
        <begin position="115"/>
        <end position="132"/>
    </location>
</feature>
<evidence type="ECO:0000313" key="3">
    <source>
        <dbReference type="EMBL" id="KKR49927.1"/>
    </source>
</evidence>
<organism evidence="3 4">
    <name type="scientific">Candidatus Curtissbacteria bacterium GW2011_GWA1_40_16</name>
    <dbReference type="NCBI Taxonomy" id="1618405"/>
    <lineage>
        <taxon>Bacteria</taxon>
        <taxon>Candidatus Curtissiibacteriota</taxon>
    </lineage>
</organism>
<feature type="transmembrane region" description="Helical" evidence="1">
    <location>
        <begin position="33"/>
        <end position="54"/>
    </location>
</feature>
<dbReference type="EMBL" id="LBYI01000017">
    <property type="protein sequence ID" value="KKR49927.1"/>
    <property type="molecule type" value="Genomic_DNA"/>
</dbReference>
<evidence type="ECO:0000313" key="4">
    <source>
        <dbReference type="Proteomes" id="UP000034531"/>
    </source>
</evidence>
<accession>A0A0G0UID2</accession>
<keyword evidence="1" id="KW-1133">Transmembrane helix</keyword>
<dbReference type="Proteomes" id="UP000034531">
    <property type="component" value="Unassembled WGS sequence"/>
</dbReference>
<comment type="caution">
    <text evidence="3">The sequence shown here is derived from an EMBL/GenBank/DDBJ whole genome shotgun (WGS) entry which is preliminary data.</text>
</comment>
<sequence length="142" mass="16182">MKPNIGTKDRIARLIIGVVLISLALINKSTFMALGGLFSMYEAFSSWCVFYQLLGRNTCQIKNPKSAIRWKETLIVGLRILLVAIVLNIFARFVGLSTWYDFLNSPSKVLSWDNYIFLFFVYPFILGLIGKWKGCSFPKCPN</sequence>
<feature type="transmembrane region" description="Helical" evidence="1">
    <location>
        <begin position="12"/>
        <end position="27"/>
    </location>
</feature>
<dbReference type="Pfam" id="PF24717">
    <property type="entry name" value="DUF7672"/>
    <property type="match status" value="1"/>
</dbReference>
<evidence type="ECO:0000256" key="1">
    <source>
        <dbReference type="SAM" id="Phobius"/>
    </source>
</evidence>
<feature type="transmembrane region" description="Helical" evidence="1">
    <location>
        <begin position="74"/>
        <end position="95"/>
    </location>
</feature>
<dbReference type="InterPro" id="IPR056089">
    <property type="entry name" value="DUF7672"/>
</dbReference>
<dbReference type="AlphaFoldDB" id="A0A0G0UID2"/>